<comment type="caution">
    <text evidence="3">The sequence shown here is derived from an EMBL/GenBank/DDBJ whole genome shotgun (WGS) entry which is preliminary data.</text>
</comment>
<keyword evidence="1" id="KW-0378">Hydrolase</keyword>
<dbReference type="InterPro" id="IPR050695">
    <property type="entry name" value="N-acetylmuramoyl_amidase_3"/>
</dbReference>
<dbReference type="PROSITE" id="PS51724">
    <property type="entry name" value="SPOR"/>
    <property type="match status" value="1"/>
</dbReference>
<accession>A0ABR5MKR2</accession>
<dbReference type="Pfam" id="PF01520">
    <property type="entry name" value="Amidase_3"/>
    <property type="match status" value="1"/>
</dbReference>
<dbReference type="InterPro" id="IPR002508">
    <property type="entry name" value="MurNAc-LAA_cat"/>
</dbReference>
<evidence type="ECO:0000313" key="3">
    <source>
        <dbReference type="EMBL" id="KPH76451.1"/>
    </source>
</evidence>
<dbReference type="SUPFAM" id="SSF53187">
    <property type="entry name" value="Zn-dependent exopeptidases"/>
    <property type="match status" value="1"/>
</dbReference>
<dbReference type="Gene3D" id="3.30.70.1070">
    <property type="entry name" value="Sporulation related repeat"/>
    <property type="match status" value="1"/>
</dbReference>
<dbReference type="Pfam" id="PF05036">
    <property type="entry name" value="SPOR"/>
    <property type="match status" value="1"/>
</dbReference>
<protein>
    <submittedName>
        <fullName evidence="3">N-acetylmuramoyl-L-alanine amidase</fullName>
    </submittedName>
</protein>
<evidence type="ECO:0000259" key="2">
    <source>
        <dbReference type="PROSITE" id="PS51724"/>
    </source>
</evidence>
<dbReference type="SMART" id="SM00646">
    <property type="entry name" value="Ami_3"/>
    <property type="match status" value="1"/>
</dbReference>
<sequence length="268" mass="30037">MKRVFLDPGHGGSDPGAVGHGLKEKDVVLDIALQIRHILDKEYENVEIQMSRTTDISKSLRQRTNEANAWNANYFISIHCNAFNGKAKGYEDFIFSGLSDSSQSAKYRNIMHREISNGIALQNRGKKKANFHVLRETSMPAFLSENGFIDNHSDAALMKQASWRKKIAQNHVNGIAKALQLKKRTNGNQKSDSLYKVIAGSFQSKEKALNRISFLKTHGIEAFIETITLSGAKWHRVQSGAFSNRKNAEAHLKRIEKIGIDAFIIVLS</sequence>
<organism evidence="3 4">
    <name type="scientific">Oceanobacillus caeni</name>
    <dbReference type="NCBI Taxonomy" id="405946"/>
    <lineage>
        <taxon>Bacteria</taxon>
        <taxon>Bacillati</taxon>
        <taxon>Bacillota</taxon>
        <taxon>Bacilli</taxon>
        <taxon>Bacillales</taxon>
        <taxon>Bacillaceae</taxon>
        <taxon>Oceanobacillus</taxon>
    </lineage>
</organism>
<proteinExistence type="predicted"/>
<dbReference type="PANTHER" id="PTHR30404:SF0">
    <property type="entry name" value="N-ACETYLMURAMOYL-L-ALANINE AMIDASE AMIC"/>
    <property type="match status" value="1"/>
</dbReference>
<dbReference type="CDD" id="cd02696">
    <property type="entry name" value="MurNAc-LAA"/>
    <property type="match status" value="1"/>
</dbReference>
<gene>
    <name evidence="3" type="ORF">AFL42_05740</name>
</gene>
<dbReference type="InterPro" id="IPR007730">
    <property type="entry name" value="SPOR-like_dom"/>
</dbReference>
<dbReference type="PANTHER" id="PTHR30404">
    <property type="entry name" value="N-ACETYLMURAMOYL-L-ALANINE AMIDASE"/>
    <property type="match status" value="1"/>
</dbReference>
<keyword evidence="4" id="KW-1185">Reference proteome</keyword>
<dbReference type="Proteomes" id="UP000037854">
    <property type="component" value="Unassembled WGS sequence"/>
</dbReference>
<evidence type="ECO:0000313" key="4">
    <source>
        <dbReference type="Proteomes" id="UP000037854"/>
    </source>
</evidence>
<evidence type="ECO:0000256" key="1">
    <source>
        <dbReference type="ARBA" id="ARBA00022801"/>
    </source>
</evidence>
<dbReference type="SUPFAM" id="SSF110997">
    <property type="entry name" value="Sporulation related repeat"/>
    <property type="match status" value="1"/>
</dbReference>
<dbReference type="EMBL" id="LGTK01000014">
    <property type="protein sequence ID" value="KPH76451.1"/>
    <property type="molecule type" value="Genomic_DNA"/>
</dbReference>
<dbReference type="RefSeq" id="WP_060668084.1">
    <property type="nucleotide sequence ID" value="NZ_JARTGE010000107.1"/>
</dbReference>
<reference evidence="3 4" key="1">
    <citation type="submission" date="2015-07" db="EMBL/GenBank/DDBJ databases">
        <title>High-quality draft genome sequence of Oceanobacillus caeni HM6, a bacillus isolated from a human feces.</title>
        <authorList>
            <person name="Kumar J."/>
            <person name="Verma M.K."/>
            <person name="Pandey R."/>
            <person name="Bhambi M."/>
            <person name="Chauhan N."/>
        </authorList>
    </citation>
    <scope>NUCLEOTIDE SEQUENCE [LARGE SCALE GENOMIC DNA]</scope>
    <source>
        <strain evidence="3 4">HM6</strain>
    </source>
</reference>
<feature type="domain" description="SPOR" evidence="2">
    <location>
        <begin position="189"/>
        <end position="267"/>
    </location>
</feature>
<dbReference type="Gene3D" id="3.40.630.40">
    <property type="entry name" value="Zn-dependent exopeptidases"/>
    <property type="match status" value="1"/>
</dbReference>
<name>A0ABR5MKR2_9BACI</name>
<dbReference type="InterPro" id="IPR036680">
    <property type="entry name" value="SPOR-like_sf"/>
</dbReference>